<name>A0AA39PZ85_9AGAR</name>
<sequence>MSSLAEMRSGHMLEEGDWTKVWHTIEQLAMDDYKAKRARQSELPISCSPSFQTSHKSGKHTGLAEVHCDFLLFVVLILIDDRNGSDGKIDMASGKSSNDDVHIFDVPKWVRSDAGQPFLKCFSSKLLRRDLSLSINTALQSVNVPTPTAAKAKHINSHFISSRWDNALVKGPPHKPKFTVYWQYLKLGFNCESCAILLNPYNITFGWHKYLHMSFAHGLPLLRVRFWAWVGKKCVGAFDVFACVTEASPQLI</sequence>
<dbReference type="AlphaFoldDB" id="A0AA39PZ85"/>
<dbReference type="Proteomes" id="UP001175228">
    <property type="component" value="Unassembled WGS sequence"/>
</dbReference>
<comment type="caution">
    <text evidence="1">The sequence shown here is derived from an EMBL/GenBank/DDBJ whole genome shotgun (WGS) entry which is preliminary data.</text>
</comment>
<dbReference type="EMBL" id="JAUEPU010000029">
    <property type="protein sequence ID" value="KAK0492456.1"/>
    <property type="molecule type" value="Genomic_DNA"/>
</dbReference>
<organism evidence="1 2">
    <name type="scientific">Armillaria luteobubalina</name>
    <dbReference type="NCBI Taxonomy" id="153913"/>
    <lineage>
        <taxon>Eukaryota</taxon>
        <taxon>Fungi</taxon>
        <taxon>Dikarya</taxon>
        <taxon>Basidiomycota</taxon>
        <taxon>Agaricomycotina</taxon>
        <taxon>Agaricomycetes</taxon>
        <taxon>Agaricomycetidae</taxon>
        <taxon>Agaricales</taxon>
        <taxon>Marasmiineae</taxon>
        <taxon>Physalacriaceae</taxon>
        <taxon>Armillaria</taxon>
    </lineage>
</organism>
<reference evidence="1" key="1">
    <citation type="submission" date="2023-06" db="EMBL/GenBank/DDBJ databases">
        <authorList>
            <consortium name="Lawrence Berkeley National Laboratory"/>
            <person name="Ahrendt S."/>
            <person name="Sahu N."/>
            <person name="Indic B."/>
            <person name="Wong-Bajracharya J."/>
            <person name="Merenyi Z."/>
            <person name="Ke H.-M."/>
            <person name="Monk M."/>
            <person name="Kocsube S."/>
            <person name="Drula E."/>
            <person name="Lipzen A."/>
            <person name="Balint B."/>
            <person name="Henrissat B."/>
            <person name="Andreopoulos B."/>
            <person name="Martin F.M."/>
            <person name="Harder C.B."/>
            <person name="Rigling D."/>
            <person name="Ford K.L."/>
            <person name="Foster G.D."/>
            <person name="Pangilinan J."/>
            <person name="Papanicolaou A."/>
            <person name="Barry K."/>
            <person name="LaButti K."/>
            <person name="Viragh M."/>
            <person name="Koriabine M."/>
            <person name="Yan M."/>
            <person name="Riley R."/>
            <person name="Champramary S."/>
            <person name="Plett K.L."/>
            <person name="Tsai I.J."/>
            <person name="Slot J."/>
            <person name="Sipos G."/>
            <person name="Plett J."/>
            <person name="Nagy L.G."/>
            <person name="Grigoriev I.V."/>
        </authorList>
    </citation>
    <scope>NUCLEOTIDE SEQUENCE</scope>
    <source>
        <strain evidence="1">HWK02</strain>
    </source>
</reference>
<accession>A0AA39PZ85</accession>
<protein>
    <submittedName>
        <fullName evidence="1">Uncharacterized protein</fullName>
    </submittedName>
</protein>
<keyword evidence="2" id="KW-1185">Reference proteome</keyword>
<evidence type="ECO:0000313" key="1">
    <source>
        <dbReference type="EMBL" id="KAK0492456.1"/>
    </source>
</evidence>
<gene>
    <name evidence="1" type="ORF">EDD18DRAFT_1108845</name>
</gene>
<evidence type="ECO:0000313" key="2">
    <source>
        <dbReference type="Proteomes" id="UP001175228"/>
    </source>
</evidence>
<proteinExistence type="predicted"/>